<dbReference type="EMBL" id="LGRX02007493">
    <property type="protein sequence ID" value="KAK3274894.1"/>
    <property type="molecule type" value="Genomic_DNA"/>
</dbReference>
<sequence length="776" mass="87448">MKSTHAPAVTQHVKLKHPTSLVQQLRDQSSFFGLKHGVEVKFCDCEAADNLDNEEWVMVDLVPALALGAVGQSNISDPPRQQEVSTTRDRDSTGNIGRRGAAKRKSYEAVTKVEVLEVFDRCVSNGSLAPMEDAAGLTGVHASLISKWAVPKTRQEIYMRAGNDKQKHLRKKARKFTGVYTEMEDQLYEEFTARRARGRRCGPMWLSVRGRAILKEMLKKQKDAQQREAAASETAASAAASASVSAQNDVTDVPANACYVCKSPTWGPEKLIANTCSTCGLSWHHICSQPQCARCNPAADLPPDKIPPALTVAVLAAESVENSPPPRLMLTDEMVANFKGSKNWRSRFTKRFKLVKRRRTNNKSKSKEGRVEGILQWHTQYFKMLRGDNAVGNPKIHEKWGRFEPHLRLNVDQTPLGFISGLQDTYEVKGSTEVWISTPSGSSLEKRQCTLQMCFAADVHGNVQPRLALIFRGKGLRITDVEKAAWDPRVDVYFQPNAWADREFCVEWAKRTYGPWAKKVQGEKVLLMDNLDGQLTQEYRDFLKKEADTLPWYYKPNCTDLLQPVDRHIAQQLKLLIAVEQEGWLEDDSNLDKWESGLLTASERRILLTWWCGEAYDNLWKKYDSKKPFEGTGSLLTIDLSLLKKVKPQNVPDYPEQLLKALQSVHAAAVVDDMSTDPTEELVVEKGESESDVEDDSGDEALDSDSEHALEDTEVGVEPQACWTPEGMRRIFEVPTLDKKFVKNIILFKWFQAVYYSGIISTRPKKAAKARKLNKF</sequence>
<feature type="region of interest" description="Disordered" evidence="1">
    <location>
        <begin position="678"/>
        <end position="716"/>
    </location>
</feature>
<dbReference type="Pfam" id="PF03184">
    <property type="entry name" value="DDE_1"/>
    <property type="match status" value="1"/>
</dbReference>
<proteinExistence type="predicted"/>
<gene>
    <name evidence="3" type="ORF">CYMTET_16950</name>
</gene>
<feature type="region of interest" description="Disordered" evidence="1">
    <location>
        <begin position="72"/>
        <end position="101"/>
    </location>
</feature>
<dbReference type="PANTHER" id="PTHR19303">
    <property type="entry name" value="TRANSPOSON"/>
    <property type="match status" value="1"/>
</dbReference>
<protein>
    <recommendedName>
        <fullName evidence="2">DDE-1 domain-containing protein</fullName>
    </recommendedName>
</protein>
<evidence type="ECO:0000313" key="4">
    <source>
        <dbReference type="Proteomes" id="UP001190700"/>
    </source>
</evidence>
<dbReference type="GO" id="GO:0003677">
    <property type="term" value="F:DNA binding"/>
    <property type="evidence" value="ECO:0007669"/>
    <property type="project" value="TreeGrafter"/>
</dbReference>
<accession>A0AAE0L7R3</accession>
<feature type="domain" description="DDE-1" evidence="2">
    <location>
        <begin position="447"/>
        <end position="575"/>
    </location>
</feature>
<dbReference type="AlphaFoldDB" id="A0AAE0L7R3"/>
<evidence type="ECO:0000256" key="1">
    <source>
        <dbReference type="SAM" id="MobiDB-lite"/>
    </source>
</evidence>
<dbReference type="PANTHER" id="PTHR19303:SF73">
    <property type="entry name" value="PROTEIN PDC2"/>
    <property type="match status" value="1"/>
</dbReference>
<reference evidence="3 4" key="1">
    <citation type="journal article" date="2015" name="Genome Biol. Evol.">
        <title>Comparative Genomics of a Bacterivorous Green Alga Reveals Evolutionary Causalities and Consequences of Phago-Mixotrophic Mode of Nutrition.</title>
        <authorList>
            <person name="Burns J.A."/>
            <person name="Paasch A."/>
            <person name="Narechania A."/>
            <person name="Kim E."/>
        </authorList>
    </citation>
    <scope>NUCLEOTIDE SEQUENCE [LARGE SCALE GENOMIC DNA]</scope>
    <source>
        <strain evidence="3 4">PLY_AMNH</strain>
    </source>
</reference>
<dbReference type="InterPro" id="IPR004875">
    <property type="entry name" value="DDE_SF_endonuclease_dom"/>
</dbReference>
<organism evidence="3 4">
    <name type="scientific">Cymbomonas tetramitiformis</name>
    <dbReference type="NCBI Taxonomy" id="36881"/>
    <lineage>
        <taxon>Eukaryota</taxon>
        <taxon>Viridiplantae</taxon>
        <taxon>Chlorophyta</taxon>
        <taxon>Pyramimonadophyceae</taxon>
        <taxon>Pyramimonadales</taxon>
        <taxon>Pyramimonadaceae</taxon>
        <taxon>Cymbomonas</taxon>
    </lineage>
</organism>
<keyword evidence="4" id="KW-1185">Reference proteome</keyword>
<name>A0AAE0L7R3_9CHLO</name>
<dbReference type="GO" id="GO:0005634">
    <property type="term" value="C:nucleus"/>
    <property type="evidence" value="ECO:0007669"/>
    <property type="project" value="TreeGrafter"/>
</dbReference>
<evidence type="ECO:0000313" key="3">
    <source>
        <dbReference type="EMBL" id="KAK3274894.1"/>
    </source>
</evidence>
<feature type="compositionally biased region" description="Acidic residues" evidence="1">
    <location>
        <begin position="690"/>
        <end position="704"/>
    </location>
</feature>
<dbReference type="InterPro" id="IPR050863">
    <property type="entry name" value="CenT-Element_Derived"/>
</dbReference>
<evidence type="ECO:0000259" key="2">
    <source>
        <dbReference type="Pfam" id="PF03184"/>
    </source>
</evidence>
<comment type="caution">
    <text evidence="3">The sequence shown here is derived from an EMBL/GenBank/DDBJ whole genome shotgun (WGS) entry which is preliminary data.</text>
</comment>
<dbReference type="Proteomes" id="UP001190700">
    <property type="component" value="Unassembled WGS sequence"/>
</dbReference>